<dbReference type="RefSeq" id="WP_376999554.1">
    <property type="nucleotide sequence ID" value="NZ_JBHSQE010000001.1"/>
</dbReference>
<evidence type="ECO:0000259" key="3">
    <source>
        <dbReference type="Pfam" id="PF00561"/>
    </source>
</evidence>
<dbReference type="SUPFAM" id="SSF53474">
    <property type="entry name" value="alpha/beta-Hydrolases"/>
    <property type="match status" value="1"/>
</dbReference>
<proteinExistence type="inferred from homology"/>
<comment type="caution">
    <text evidence="4">The sequence shown here is derived from an EMBL/GenBank/DDBJ whole genome shotgun (WGS) entry which is preliminary data.</text>
</comment>
<dbReference type="PANTHER" id="PTHR43248">
    <property type="entry name" value="2-SUCCINYL-6-HYDROXY-2,4-CYCLOHEXADIENE-1-CARBOXYLATE SYNTHASE"/>
    <property type="match status" value="1"/>
</dbReference>
<dbReference type="Proteomes" id="UP001596244">
    <property type="component" value="Unassembled WGS sequence"/>
</dbReference>
<feature type="domain" description="AB hydrolase-1" evidence="3">
    <location>
        <begin position="36"/>
        <end position="165"/>
    </location>
</feature>
<comment type="similarity">
    <text evidence="1">Belongs to the peptidase S33 family.</text>
</comment>
<evidence type="ECO:0000256" key="2">
    <source>
        <dbReference type="ARBA" id="ARBA00022801"/>
    </source>
</evidence>
<dbReference type="PRINTS" id="PR00793">
    <property type="entry name" value="PROAMNOPTASE"/>
</dbReference>
<dbReference type="PANTHER" id="PTHR43248:SF2">
    <property type="entry name" value="PROLYL AMINOPEPTIDASE"/>
    <property type="match status" value="1"/>
</dbReference>
<evidence type="ECO:0000256" key="1">
    <source>
        <dbReference type="ARBA" id="ARBA00010088"/>
    </source>
</evidence>
<dbReference type="Pfam" id="PF00561">
    <property type="entry name" value="Abhydrolase_1"/>
    <property type="match status" value="1"/>
</dbReference>
<dbReference type="InterPro" id="IPR000073">
    <property type="entry name" value="AB_hydrolase_1"/>
</dbReference>
<evidence type="ECO:0000313" key="5">
    <source>
        <dbReference type="Proteomes" id="UP001596244"/>
    </source>
</evidence>
<dbReference type="InterPro" id="IPR029058">
    <property type="entry name" value="AB_hydrolase_fold"/>
</dbReference>
<protein>
    <submittedName>
        <fullName evidence="4">Alpha/beta fold hydrolase</fullName>
    </submittedName>
</protein>
<dbReference type="InterPro" id="IPR051601">
    <property type="entry name" value="Serine_prot/Carboxylest_S33"/>
</dbReference>
<dbReference type="GO" id="GO:0016787">
    <property type="term" value="F:hydrolase activity"/>
    <property type="evidence" value="ECO:0007669"/>
    <property type="project" value="UniProtKB-KW"/>
</dbReference>
<gene>
    <name evidence="4" type="ORF">ACFPUZ_02515</name>
</gene>
<keyword evidence="2 4" id="KW-0378">Hydrolase</keyword>
<name>A0ABW1QBM7_9CORY</name>
<keyword evidence="5" id="KW-1185">Reference proteome</keyword>
<dbReference type="EMBL" id="JBHSQE010000001">
    <property type="protein sequence ID" value="MFC6145685.1"/>
    <property type="molecule type" value="Genomic_DNA"/>
</dbReference>
<sequence length="406" mass="45430">MYGSVTVRDHTLRAPWVPGETIEVFCRELSTDDTLPPLLFLQGGPGYPGHVPLDGWLREALGHYRVFLLDQRGTGRSTRLDRHGDLALLDAAHLSRLRASDIVADAEAFRVQLGIERWDVLGQSFGGFCITTYLSQHPDAIRYAYITGGLPGFGAADEVYRATYAKLAARHQRFYDVVPFAESRIREICHHLDNSDERLPTGERLSSRRFRTIGIELGRGAGFETLAVLLDAPFHHLRGEKRLRGDTLASLSGMLSFESAPLCAAIHETIYPGAPAWAAHRVRAESEGFGEHLDPRSAEPFYLTGEHIYPWLFEEDPALHAFRSAAEELAGHDWEEQYDAAALGEASAVCAAAVYRDDIFVPRELSLDTAAHFRDLRVWETAEYQHNGLRVDGARILRHLMDMVRS</sequence>
<accession>A0ABW1QBM7</accession>
<evidence type="ECO:0000313" key="4">
    <source>
        <dbReference type="EMBL" id="MFC6145685.1"/>
    </source>
</evidence>
<reference evidence="5" key="1">
    <citation type="journal article" date="2019" name="Int. J. Syst. Evol. Microbiol.">
        <title>The Global Catalogue of Microorganisms (GCM) 10K type strain sequencing project: providing services to taxonomists for standard genome sequencing and annotation.</title>
        <authorList>
            <consortium name="The Broad Institute Genomics Platform"/>
            <consortium name="The Broad Institute Genome Sequencing Center for Infectious Disease"/>
            <person name="Wu L."/>
            <person name="Ma J."/>
        </authorList>
    </citation>
    <scope>NUCLEOTIDE SEQUENCE [LARGE SCALE GENOMIC DNA]</scope>
    <source>
        <strain evidence="5">CCUG 51943</strain>
    </source>
</reference>
<dbReference type="Gene3D" id="3.40.50.1820">
    <property type="entry name" value="alpha/beta hydrolase"/>
    <property type="match status" value="1"/>
</dbReference>
<dbReference type="InterPro" id="IPR002410">
    <property type="entry name" value="Peptidase_S33"/>
</dbReference>
<organism evidence="4 5">
    <name type="scientific">Corynebacterium nasicanis</name>
    <dbReference type="NCBI Taxonomy" id="1448267"/>
    <lineage>
        <taxon>Bacteria</taxon>
        <taxon>Bacillati</taxon>
        <taxon>Actinomycetota</taxon>
        <taxon>Actinomycetes</taxon>
        <taxon>Mycobacteriales</taxon>
        <taxon>Corynebacteriaceae</taxon>
        <taxon>Corynebacterium</taxon>
    </lineage>
</organism>